<evidence type="ECO:0000256" key="3">
    <source>
        <dbReference type="RuleBase" id="RU000363"/>
    </source>
</evidence>
<comment type="similarity">
    <text evidence="1 3">Belongs to the short-chain dehydrogenases/reductases (SDR) family.</text>
</comment>
<dbReference type="PIRSF" id="PIRSF000126">
    <property type="entry name" value="11-beta-HSD1"/>
    <property type="match status" value="1"/>
</dbReference>
<proteinExistence type="inferred from homology"/>
<comment type="caution">
    <text evidence="4">The sequence shown here is derived from an EMBL/GenBank/DDBJ whole genome shotgun (WGS) entry which is preliminary data.</text>
</comment>
<dbReference type="PANTHER" id="PTHR42901:SF1">
    <property type="entry name" value="ALCOHOL DEHYDROGENASE"/>
    <property type="match status" value="1"/>
</dbReference>
<sequence>MTDLKGRWALVTGATSGFGLATAHAIASQGCHVAITGRREDRLETAAREIRDPHRVEALPLRFDVRELSQVRAALEGASGLLSKLDILVNNAGLALALEPIQAGNPADWDQMIDTNVKGLLYVTRTVLPGMVERGRGHVVNVGSVAGHQTYAGGAVYSATKYAVRAISDALRYDVLGTGVRVSNVEPGLAETEFSEVRFKGDRSRAKSVYEGLTPLRAEDVADAVVWCLTRPPHVNIQSVLILPTDQASAHAVHRRAK</sequence>
<dbReference type="Pfam" id="PF00106">
    <property type="entry name" value="adh_short"/>
    <property type="match status" value="1"/>
</dbReference>
<dbReference type="EMBL" id="VBOX01000057">
    <property type="protein sequence ID" value="TMQ63504.1"/>
    <property type="molecule type" value="Genomic_DNA"/>
</dbReference>
<dbReference type="Proteomes" id="UP000317366">
    <property type="component" value="Unassembled WGS sequence"/>
</dbReference>
<name>A0A538TIR1_UNCEI</name>
<evidence type="ECO:0000313" key="4">
    <source>
        <dbReference type="EMBL" id="TMQ63504.1"/>
    </source>
</evidence>
<dbReference type="Gene3D" id="3.40.50.720">
    <property type="entry name" value="NAD(P)-binding Rossmann-like Domain"/>
    <property type="match status" value="1"/>
</dbReference>
<dbReference type="PROSITE" id="PS51257">
    <property type="entry name" value="PROKAR_LIPOPROTEIN"/>
    <property type="match status" value="1"/>
</dbReference>
<dbReference type="SUPFAM" id="SSF51735">
    <property type="entry name" value="NAD(P)-binding Rossmann-fold domains"/>
    <property type="match status" value="1"/>
</dbReference>
<dbReference type="PRINTS" id="PR00081">
    <property type="entry name" value="GDHRDH"/>
</dbReference>
<organism evidence="4 5">
    <name type="scientific">Eiseniibacteriota bacterium</name>
    <dbReference type="NCBI Taxonomy" id="2212470"/>
    <lineage>
        <taxon>Bacteria</taxon>
        <taxon>Candidatus Eiseniibacteriota</taxon>
    </lineage>
</organism>
<dbReference type="PANTHER" id="PTHR42901">
    <property type="entry name" value="ALCOHOL DEHYDROGENASE"/>
    <property type="match status" value="1"/>
</dbReference>
<dbReference type="GO" id="GO:0016616">
    <property type="term" value="F:oxidoreductase activity, acting on the CH-OH group of donors, NAD or NADP as acceptor"/>
    <property type="evidence" value="ECO:0007669"/>
    <property type="project" value="UniProtKB-ARBA"/>
</dbReference>
<dbReference type="InterPro" id="IPR036291">
    <property type="entry name" value="NAD(P)-bd_dom_sf"/>
</dbReference>
<dbReference type="PRINTS" id="PR00080">
    <property type="entry name" value="SDRFAMILY"/>
</dbReference>
<accession>A0A538TIR1</accession>
<dbReference type="PROSITE" id="PS00061">
    <property type="entry name" value="ADH_SHORT"/>
    <property type="match status" value="1"/>
</dbReference>
<dbReference type="FunFam" id="3.40.50.720:FF:000047">
    <property type="entry name" value="NADP-dependent L-serine/L-allo-threonine dehydrogenase"/>
    <property type="match status" value="1"/>
</dbReference>
<keyword evidence="2" id="KW-0560">Oxidoreductase</keyword>
<evidence type="ECO:0000256" key="2">
    <source>
        <dbReference type="ARBA" id="ARBA00023002"/>
    </source>
</evidence>
<protein>
    <submittedName>
        <fullName evidence="4">SDR family NAD(P)-dependent oxidoreductase</fullName>
    </submittedName>
</protein>
<dbReference type="InterPro" id="IPR002347">
    <property type="entry name" value="SDR_fam"/>
</dbReference>
<evidence type="ECO:0000256" key="1">
    <source>
        <dbReference type="ARBA" id="ARBA00006484"/>
    </source>
</evidence>
<dbReference type="InterPro" id="IPR020904">
    <property type="entry name" value="Sc_DH/Rdtase_CS"/>
</dbReference>
<dbReference type="AlphaFoldDB" id="A0A538TIR1"/>
<evidence type="ECO:0000313" key="5">
    <source>
        <dbReference type="Proteomes" id="UP000317366"/>
    </source>
</evidence>
<gene>
    <name evidence="4" type="ORF">E6K77_05100</name>
</gene>
<reference evidence="4 5" key="1">
    <citation type="journal article" date="2019" name="Nat. Microbiol.">
        <title>Mediterranean grassland soil C-N compound turnover is dependent on rainfall and depth, and is mediated by genomically divergent microorganisms.</title>
        <authorList>
            <person name="Diamond S."/>
            <person name="Andeer P.F."/>
            <person name="Li Z."/>
            <person name="Crits-Christoph A."/>
            <person name="Burstein D."/>
            <person name="Anantharaman K."/>
            <person name="Lane K.R."/>
            <person name="Thomas B.C."/>
            <person name="Pan C."/>
            <person name="Northen T.R."/>
            <person name="Banfield J.F."/>
        </authorList>
    </citation>
    <scope>NUCLEOTIDE SEQUENCE [LARGE SCALE GENOMIC DNA]</scope>
    <source>
        <strain evidence="4">WS_7</strain>
    </source>
</reference>